<evidence type="ECO:0000313" key="10">
    <source>
        <dbReference type="EMBL" id="HAT1605940.1"/>
    </source>
</evidence>
<dbReference type="NCBIfam" id="NF047793">
    <property type="entry name" value="ResRegPgtA"/>
    <property type="match status" value="1"/>
</dbReference>
<reference evidence="12 14" key="1">
    <citation type="submission" date="2016-05" db="EMBL/GenBank/DDBJ databases">
        <authorList>
            <consortium name="Pathogen Informatics"/>
        </authorList>
    </citation>
    <scope>NUCLEOTIDE SEQUENCE [LARGE SCALE GENOMIC DNA]</scope>
    <source>
        <strain evidence="12 14">2880STDY5682802</strain>
        <strain evidence="13 16">NCTC12998</strain>
    </source>
</reference>
<keyword evidence="1 7" id="KW-0597">Phosphoprotein</keyword>
<dbReference type="SUPFAM" id="SSF52172">
    <property type="entry name" value="CheY-like"/>
    <property type="match status" value="1"/>
</dbReference>
<dbReference type="CDD" id="cd17549">
    <property type="entry name" value="REC_DctD-like"/>
    <property type="match status" value="1"/>
</dbReference>
<dbReference type="EMBL" id="DACSEA010000007">
    <property type="protein sequence ID" value="HAT1605940.1"/>
    <property type="molecule type" value="Genomic_DNA"/>
</dbReference>
<dbReference type="Pfam" id="PF00072">
    <property type="entry name" value="Response_reg"/>
    <property type="match status" value="1"/>
</dbReference>
<evidence type="ECO:0000256" key="2">
    <source>
        <dbReference type="ARBA" id="ARBA00022741"/>
    </source>
</evidence>
<evidence type="ECO:0000256" key="1">
    <source>
        <dbReference type="ARBA" id="ARBA00022553"/>
    </source>
</evidence>
<reference evidence="10" key="2">
    <citation type="journal article" date="2018" name="Genome Biol.">
        <title>SKESA: strategic k-mer extension for scrupulous assemblies.</title>
        <authorList>
            <person name="Souvorov A."/>
            <person name="Agarwala R."/>
            <person name="Lipman D.J."/>
        </authorList>
    </citation>
    <scope>NUCLEOTIDE SEQUENCE</scope>
    <source>
        <strain evidence="10">MISC063</strain>
    </source>
</reference>
<organism evidence="11 15">
    <name type="scientific">Raoultella planticola</name>
    <name type="common">Klebsiella planticola</name>
    <dbReference type="NCBI Taxonomy" id="575"/>
    <lineage>
        <taxon>Bacteria</taxon>
        <taxon>Pseudomonadati</taxon>
        <taxon>Pseudomonadota</taxon>
        <taxon>Gammaproteobacteria</taxon>
        <taxon>Enterobacterales</taxon>
        <taxon>Enterobacteriaceae</taxon>
        <taxon>Klebsiella/Raoultella group</taxon>
        <taxon>Raoultella</taxon>
    </lineage>
</organism>
<dbReference type="GO" id="GO:0006355">
    <property type="term" value="P:regulation of DNA-templated transcription"/>
    <property type="evidence" value="ECO:0007669"/>
    <property type="project" value="InterPro"/>
</dbReference>
<evidence type="ECO:0000259" key="8">
    <source>
        <dbReference type="PROSITE" id="PS50045"/>
    </source>
</evidence>
<evidence type="ECO:0000256" key="4">
    <source>
        <dbReference type="ARBA" id="ARBA00023012"/>
    </source>
</evidence>
<dbReference type="RefSeq" id="WP_032687668.1">
    <property type="nucleotide sequence ID" value="NZ_ABZSJN020000026.1"/>
</dbReference>
<feature type="modified residue" description="4-aspartylphosphate" evidence="7">
    <location>
        <position position="56"/>
    </location>
</feature>
<dbReference type="GeneID" id="57430576"/>
<reference evidence="10" key="4">
    <citation type="submission" date="2020-11" db="EMBL/GenBank/DDBJ databases">
        <authorList>
            <consortium name="NCBI Pathogen Detection Project"/>
        </authorList>
    </citation>
    <scope>NUCLEOTIDE SEQUENCE</scope>
    <source>
        <strain evidence="10">MISC063</strain>
    </source>
</reference>
<dbReference type="SUPFAM" id="SSF46689">
    <property type="entry name" value="Homeodomain-like"/>
    <property type="match status" value="1"/>
</dbReference>
<dbReference type="Proteomes" id="UP000078124">
    <property type="component" value="Unassembled WGS sequence"/>
</dbReference>
<keyword evidence="2" id="KW-0547">Nucleotide-binding</keyword>
<evidence type="ECO:0000313" key="12">
    <source>
        <dbReference type="EMBL" id="SAQ06029.1"/>
    </source>
</evidence>
<evidence type="ECO:0000256" key="7">
    <source>
        <dbReference type="PROSITE-ProRule" id="PRU00169"/>
    </source>
</evidence>
<evidence type="ECO:0000313" key="15">
    <source>
        <dbReference type="Proteomes" id="UP000288843"/>
    </source>
</evidence>
<accession>A0A443VIM5</accession>
<dbReference type="InterPro" id="IPR001789">
    <property type="entry name" value="Sig_transdc_resp-reg_receiver"/>
</dbReference>
<dbReference type="EMBL" id="FLAC01000021">
    <property type="protein sequence ID" value="SAQ06029.1"/>
    <property type="molecule type" value="Genomic_DNA"/>
</dbReference>
<dbReference type="KEGG" id="rpln:B1209_13200"/>
<dbReference type="Gene3D" id="1.10.8.60">
    <property type="match status" value="1"/>
</dbReference>
<dbReference type="Proteomes" id="UP000345637">
    <property type="component" value="Unassembled WGS sequence"/>
</dbReference>
<evidence type="ECO:0000313" key="13">
    <source>
        <dbReference type="EMBL" id="VFS55237.1"/>
    </source>
</evidence>
<dbReference type="Pfam" id="PF14532">
    <property type="entry name" value="Sigma54_activ_2"/>
    <property type="match status" value="1"/>
</dbReference>
<evidence type="ECO:0000313" key="14">
    <source>
        <dbReference type="Proteomes" id="UP000078124"/>
    </source>
</evidence>
<dbReference type="Proteomes" id="UP000864422">
    <property type="component" value="Unassembled WGS sequence"/>
</dbReference>
<dbReference type="GO" id="GO:0000160">
    <property type="term" value="P:phosphorelay signal transduction system"/>
    <property type="evidence" value="ECO:0007669"/>
    <property type="project" value="UniProtKB-KW"/>
</dbReference>
<evidence type="ECO:0000256" key="3">
    <source>
        <dbReference type="ARBA" id="ARBA00022840"/>
    </source>
</evidence>
<dbReference type="Pfam" id="PF02954">
    <property type="entry name" value="HTH_8"/>
    <property type="match status" value="1"/>
</dbReference>
<sequence length="414" mass="46981">MLTDHHNILLIDDDSDVLDAYTQLLTQAGHRVYACGDPLRAQDLVSEAWPGIVLSDVCMPHCSGIDLLKILLKHDPHLPVILITGHGDVPMAVEAVKKGAWDFLQKPVNPGQLLDLIDKALAQRQSQVVRRQWQKEQLEDNLIGRSEWVTQMRQTLQQLAETDVAVYFHGERGTGRTLAACYLHRLSTRGDRPIIFGDILQGQEAPLQAWCEQAQGGTLVLRNIEFLSQAQQLVLAHQQAQDEPPCRLVATGLQPLIALVGNNLILPDLYYCFAMTQQFCPPLAQRLDDIEPLFLHYLQQACLRLNHPVPELPAALAKKLVNRHWPNNVRELANAAKLFAVGVMPLAEIPNPLLHQVEPMQLDQRVEDYERQIIIEALNIHQGRINDVSEYLQIPRKKLYLRMKKFGLDKHHYR</sequence>
<dbReference type="InterPro" id="IPR002078">
    <property type="entry name" value="Sigma_54_int"/>
</dbReference>
<dbReference type="Gene3D" id="3.40.50.300">
    <property type="entry name" value="P-loop containing nucleotide triphosphate hydrolases"/>
    <property type="match status" value="1"/>
</dbReference>
<dbReference type="EMBL" id="QKOX01000024">
    <property type="protein sequence ID" value="RWT19657.1"/>
    <property type="molecule type" value="Genomic_DNA"/>
</dbReference>
<dbReference type="InterPro" id="IPR027417">
    <property type="entry name" value="P-loop_NTPase"/>
</dbReference>
<dbReference type="GO" id="GO:0005524">
    <property type="term" value="F:ATP binding"/>
    <property type="evidence" value="ECO:0007669"/>
    <property type="project" value="UniProtKB-KW"/>
</dbReference>
<dbReference type="Pfam" id="PF25601">
    <property type="entry name" value="AAA_lid_14"/>
    <property type="match status" value="1"/>
</dbReference>
<name>A0A443VIM5_RAOPL</name>
<dbReference type="SUPFAM" id="SSF52540">
    <property type="entry name" value="P-loop containing nucleoside triphosphate hydrolases"/>
    <property type="match status" value="1"/>
</dbReference>
<keyword evidence="5" id="KW-0805">Transcription regulation</keyword>
<evidence type="ECO:0000313" key="11">
    <source>
        <dbReference type="EMBL" id="RWT19657.1"/>
    </source>
</evidence>
<dbReference type="EMBL" id="CAADJE010000001">
    <property type="protein sequence ID" value="VFS55237.1"/>
    <property type="molecule type" value="Genomic_DNA"/>
</dbReference>
<dbReference type="PROSITE" id="PS50110">
    <property type="entry name" value="RESPONSE_REGULATORY"/>
    <property type="match status" value="1"/>
</dbReference>
<keyword evidence="4" id="KW-0902">Two-component regulatory system</keyword>
<gene>
    <name evidence="12" type="primary">dctD</name>
    <name evidence="11" type="ORF">DN603_20400</name>
    <name evidence="10" type="ORF">I8Y23_002252</name>
    <name evidence="13" type="ORF">NCTC12998_00003</name>
    <name evidence="12" type="ORF">SAMEA2273876_04510</name>
</gene>
<protein>
    <submittedName>
        <fullName evidence="12 13">Transcriptional regulator</fullName>
    </submittedName>
    <submittedName>
        <fullName evidence="11">Sigma-54-dependent Fis family transcriptional regulator</fullName>
    </submittedName>
</protein>
<dbReference type="Gene3D" id="1.10.10.60">
    <property type="entry name" value="Homeodomain-like"/>
    <property type="match status" value="1"/>
</dbReference>
<dbReference type="InterPro" id="IPR002197">
    <property type="entry name" value="HTH_Fis"/>
</dbReference>
<reference evidence="11 15" key="3">
    <citation type="submission" date="2018-06" db="EMBL/GenBank/DDBJ databases">
        <title>Carbapenemase-producing Enterobacteriaceae present in wastewater treatment plant effluent and nearby surface waters in the US.</title>
        <authorList>
            <person name="Mathys D.A."/>
            <person name="Mollenkopf D.F."/>
            <person name="Feicht S.M."/>
            <person name="Adams R.J."/>
            <person name="Albers A.L."/>
            <person name="Stuever D.M."/>
            <person name="Daniels J.B."/>
            <person name="Wittum T.E."/>
        </authorList>
    </citation>
    <scope>NUCLEOTIDE SEQUENCE [LARGE SCALE GENOMIC DNA]</scope>
    <source>
        <strain evidence="11 15">GEO_47_Down_B</strain>
    </source>
</reference>
<feature type="domain" description="Sigma-54 factor interaction" evidence="8">
    <location>
        <begin position="142"/>
        <end position="341"/>
    </location>
</feature>
<proteinExistence type="predicted"/>
<dbReference type="InterPro" id="IPR009057">
    <property type="entry name" value="Homeodomain-like_sf"/>
</dbReference>
<dbReference type="InterPro" id="IPR011006">
    <property type="entry name" value="CheY-like_superfamily"/>
</dbReference>
<dbReference type="FunFam" id="3.40.50.2300:FF:000018">
    <property type="entry name" value="DNA-binding transcriptional regulator NtrC"/>
    <property type="match status" value="1"/>
</dbReference>
<dbReference type="PANTHER" id="PTHR32071">
    <property type="entry name" value="TRANSCRIPTIONAL REGULATORY PROTEIN"/>
    <property type="match status" value="1"/>
</dbReference>
<keyword evidence="6" id="KW-0804">Transcription</keyword>
<dbReference type="GO" id="GO:0043565">
    <property type="term" value="F:sequence-specific DNA binding"/>
    <property type="evidence" value="ECO:0007669"/>
    <property type="project" value="InterPro"/>
</dbReference>
<dbReference type="SMART" id="SM00448">
    <property type="entry name" value="REC"/>
    <property type="match status" value="1"/>
</dbReference>
<dbReference type="Gene3D" id="3.40.50.2300">
    <property type="match status" value="1"/>
</dbReference>
<dbReference type="PANTHER" id="PTHR32071:SF29">
    <property type="entry name" value="PHOSPHOGLYCERATE TRANSPORT SYSTEM TRANSCRIPTIONAL REGULATORY PROTEIN PGTA"/>
    <property type="match status" value="1"/>
</dbReference>
<dbReference type="Proteomes" id="UP000288843">
    <property type="component" value="Unassembled WGS sequence"/>
</dbReference>
<keyword evidence="3" id="KW-0067">ATP-binding</keyword>
<dbReference type="AlphaFoldDB" id="A0A443VIM5"/>
<feature type="domain" description="Response regulatory" evidence="9">
    <location>
        <begin position="7"/>
        <end position="121"/>
    </location>
</feature>
<evidence type="ECO:0000313" key="16">
    <source>
        <dbReference type="Proteomes" id="UP000345637"/>
    </source>
</evidence>
<dbReference type="InterPro" id="IPR058031">
    <property type="entry name" value="AAA_lid_NorR"/>
</dbReference>
<evidence type="ECO:0000256" key="6">
    <source>
        <dbReference type="ARBA" id="ARBA00023163"/>
    </source>
</evidence>
<evidence type="ECO:0000256" key="5">
    <source>
        <dbReference type="ARBA" id="ARBA00023015"/>
    </source>
</evidence>
<evidence type="ECO:0000259" key="9">
    <source>
        <dbReference type="PROSITE" id="PS50110"/>
    </source>
</evidence>
<dbReference type="PROSITE" id="PS50045">
    <property type="entry name" value="SIGMA54_INTERACT_4"/>
    <property type="match status" value="1"/>
</dbReference>